<dbReference type="InterPro" id="IPR005078">
    <property type="entry name" value="Peptidase_C54"/>
</dbReference>
<evidence type="ECO:0000256" key="13">
    <source>
        <dbReference type="SAM" id="MobiDB-lite"/>
    </source>
</evidence>
<dbReference type="InterPro" id="IPR046792">
    <property type="entry name" value="Peptidase_C54_cat"/>
</dbReference>
<reference evidence="15 16" key="1">
    <citation type="submission" date="2020-06" db="EMBL/GenBank/DDBJ databases">
        <authorList>
            <consortium name="Wellcome Sanger Institute Data Sharing"/>
        </authorList>
    </citation>
    <scope>NUCLEOTIDE SEQUENCE [LARGE SCALE GENOMIC DNA]</scope>
</reference>
<dbReference type="GO" id="GO:0035973">
    <property type="term" value="P:aggrephagy"/>
    <property type="evidence" value="ECO:0007669"/>
    <property type="project" value="TreeGrafter"/>
</dbReference>
<dbReference type="GO" id="GO:0004197">
    <property type="term" value="F:cysteine-type endopeptidase activity"/>
    <property type="evidence" value="ECO:0007669"/>
    <property type="project" value="TreeGrafter"/>
</dbReference>
<evidence type="ECO:0000259" key="14">
    <source>
        <dbReference type="Pfam" id="PF03416"/>
    </source>
</evidence>
<evidence type="ECO:0000256" key="1">
    <source>
        <dbReference type="ARBA" id="ARBA00004496"/>
    </source>
</evidence>
<comment type="subcellular location">
    <subcellularLocation>
        <location evidence="1 12">Cytoplasm</location>
    </subcellularLocation>
</comment>
<feature type="region of interest" description="Disordered" evidence="13">
    <location>
        <begin position="159"/>
        <end position="185"/>
    </location>
</feature>
<dbReference type="PANTHER" id="PTHR22624:SF36">
    <property type="entry name" value="CYSTEINE PROTEASE ATG4D"/>
    <property type="match status" value="1"/>
</dbReference>
<dbReference type="PANTHER" id="PTHR22624">
    <property type="entry name" value="CYSTEINE PROTEASE ATG4"/>
    <property type="match status" value="1"/>
</dbReference>
<comment type="catalytic activity">
    <reaction evidence="10">
        <text>[protein]-C-terminal L-amino acid-glycyl-phosphatidylserine + H2O = [protein]-C-terminal L-amino acid-glycine + a 1,2-diacyl-sn-glycero-3-phospho-L-serine</text>
        <dbReference type="Rhea" id="RHEA:67576"/>
        <dbReference type="Rhea" id="RHEA-COMP:17324"/>
        <dbReference type="Rhea" id="RHEA-COMP:17326"/>
        <dbReference type="ChEBI" id="CHEBI:15377"/>
        <dbReference type="ChEBI" id="CHEBI:57262"/>
        <dbReference type="ChEBI" id="CHEBI:172940"/>
        <dbReference type="ChEBI" id="CHEBI:172942"/>
    </reaction>
    <physiologicalReaction direction="left-to-right" evidence="10">
        <dbReference type="Rhea" id="RHEA:67577"/>
    </physiologicalReaction>
</comment>
<keyword evidence="16" id="KW-1185">Reference proteome</keyword>
<name>A0AAY4BSD4_9TELE</name>
<dbReference type="GO" id="GO:0000045">
    <property type="term" value="P:autophagosome assembly"/>
    <property type="evidence" value="ECO:0007669"/>
    <property type="project" value="TreeGrafter"/>
</dbReference>
<evidence type="ECO:0000256" key="6">
    <source>
        <dbReference type="ARBA" id="ARBA00022801"/>
    </source>
</evidence>
<evidence type="ECO:0000256" key="10">
    <source>
        <dbReference type="ARBA" id="ARBA00029289"/>
    </source>
</evidence>
<keyword evidence="9 12" id="KW-0072">Autophagy</keyword>
<evidence type="ECO:0000256" key="3">
    <source>
        <dbReference type="ARBA" id="ARBA00022448"/>
    </source>
</evidence>
<dbReference type="EC" id="3.4.22.-" evidence="12"/>
<proteinExistence type="inferred from homology"/>
<keyword evidence="6 12" id="KW-0378">Hydrolase</keyword>
<comment type="catalytic activity">
    <reaction evidence="11">
        <text>[protein]-C-terminal L-amino acid-glycyl-phosphatidylethanolamide + H2O = [protein]-C-terminal L-amino acid-glycine + a 1,2-diacyl-sn-glycero-3-phosphoethanolamine</text>
        <dbReference type="Rhea" id="RHEA:67548"/>
        <dbReference type="Rhea" id="RHEA-COMP:17323"/>
        <dbReference type="Rhea" id="RHEA-COMP:17324"/>
        <dbReference type="ChEBI" id="CHEBI:15377"/>
        <dbReference type="ChEBI" id="CHEBI:64612"/>
        <dbReference type="ChEBI" id="CHEBI:172940"/>
        <dbReference type="ChEBI" id="CHEBI:172941"/>
    </reaction>
    <physiologicalReaction direction="left-to-right" evidence="11">
        <dbReference type="Rhea" id="RHEA:67549"/>
    </physiologicalReaction>
</comment>
<comment type="similarity">
    <text evidence="2 12">Belongs to the peptidase C54 family.</text>
</comment>
<dbReference type="Pfam" id="PF03416">
    <property type="entry name" value="Peptidase_C54"/>
    <property type="match status" value="1"/>
</dbReference>
<evidence type="ECO:0000313" key="15">
    <source>
        <dbReference type="Ensembl" id="ENSDCDP00010023840.1"/>
    </source>
</evidence>
<gene>
    <name evidence="15" type="primary">LOC114794895</name>
</gene>
<evidence type="ECO:0000256" key="8">
    <source>
        <dbReference type="ARBA" id="ARBA00022927"/>
    </source>
</evidence>
<keyword evidence="3" id="KW-0813">Transport</keyword>
<keyword evidence="4 12" id="KW-0963">Cytoplasm</keyword>
<feature type="domain" description="Peptidase C54 catalytic" evidence="14">
    <location>
        <begin position="88"/>
        <end position="394"/>
    </location>
</feature>
<dbReference type="GeneTree" id="ENSGT00530000063000"/>
<dbReference type="Proteomes" id="UP000694580">
    <property type="component" value="Chromosome 7"/>
</dbReference>
<evidence type="ECO:0000256" key="7">
    <source>
        <dbReference type="ARBA" id="ARBA00022807"/>
    </source>
</evidence>
<keyword evidence="7" id="KW-0788">Thiol protease</keyword>
<dbReference type="GO" id="GO:0034727">
    <property type="term" value="P:piecemeal microautophagy of the nucleus"/>
    <property type="evidence" value="ECO:0007669"/>
    <property type="project" value="TreeGrafter"/>
</dbReference>
<dbReference type="AlphaFoldDB" id="A0AAY4BSD4"/>
<organism evidence="15 16">
    <name type="scientific">Denticeps clupeoides</name>
    <name type="common">denticle herring</name>
    <dbReference type="NCBI Taxonomy" id="299321"/>
    <lineage>
        <taxon>Eukaryota</taxon>
        <taxon>Metazoa</taxon>
        <taxon>Chordata</taxon>
        <taxon>Craniata</taxon>
        <taxon>Vertebrata</taxon>
        <taxon>Euteleostomi</taxon>
        <taxon>Actinopterygii</taxon>
        <taxon>Neopterygii</taxon>
        <taxon>Teleostei</taxon>
        <taxon>Clupei</taxon>
        <taxon>Clupeiformes</taxon>
        <taxon>Denticipitoidei</taxon>
        <taxon>Denticipitidae</taxon>
        <taxon>Denticeps</taxon>
    </lineage>
</organism>
<protein>
    <recommendedName>
        <fullName evidence="12">Cysteine protease</fullName>
        <ecNumber evidence="12">3.4.22.-</ecNumber>
    </recommendedName>
</protein>
<keyword evidence="5 12" id="KW-0645">Protease</keyword>
<dbReference type="SUPFAM" id="SSF54001">
    <property type="entry name" value="Cysteine proteinases"/>
    <property type="match status" value="1"/>
</dbReference>
<reference evidence="15" key="3">
    <citation type="submission" date="2025-09" db="UniProtKB">
        <authorList>
            <consortium name="Ensembl"/>
        </authorList>
    </citation>
    <scope>IDENTIFICATION</scope>
</reference>
<evidence type="ECO:0000256" key="2">
    <source>
        <dbReference type="ARBA" id="ARBA00010958"/>
    </source>
</evidence>
<dbReference type="InterPro" id="IPR038765">
    <property type="entry name" value="Papain-like_cys_pep_sf"/>
</dbReference>
<reference evidence="15" key="2">
    <citation type="submission" date="2025-08" db="UniProtKB">
        <authorList>
            <consortium name="Ensembl"/>
        </authorList>
    </citation>
    <scope>IDENTIFICATION</scope>
</reference>
<comment type="function">
    <text evidence="12">Cysteine protease that plays a key role in autophagy by mediating both proteolytic activation and delipidation of ATG8 family proteins.</text>
</comment>
<dbReference type="GO" id="GO:0005737">
    <property type="term" value="C:cytoplasm"/>
    <property type="evidence" value="ECO:0007669"/>
    <property type="project" value="UniProtKB-SubCell"/>
</dbReference>
<evidence type="ECO:0000313" key="16">
    <source>
        <dbReference type="Proteomes" id="UP000694580"/>
    </source>
</evidence>
<evidence type="ECO:0000256" key="11">
    <source>
        <dbReference type="ARBA" id="ARBA00029362"/>
    </source>
</evidence>
<evidence type="ECO:0000256" key="9">
    <source>
        <dbReference type="ARBA" id="ARBA00023006"/>
    </source>
</evidence>
<evidence type="ECO:0000256" key="5">
    <source>
        <dbReference type="ARBA" id="ARBA00022670"/>
    </source>
</evidence>
<dbReference type="GO" id="GO:0015031">
    <property type="term" value="P:protein transport"/>
    <property type="evidence" value="ECO:0007669"/>
    <property type="project" value="UniProtKB-KW"/>
</dbReference>
<keyword evidence="8 12" id="KW-0653">Protein transport</keyword>
<dbReference type="GO" id="GO:0019786">
    <property type="term" value="F:protein-phosphatidylethanolamide deconjugating activity"/>
    <property type="evidence" value="ECO:0007669"/>
    <property type="project" value="InterPro"/>
</dbReference>
<sequence>MHPESSAPEEAFCFLSWDSAGPGPGEGGSAEGGSSKDRARLKGKLVSAWNTFKYVPAWSLKSKPRLNKTSPVVLLGRRYTLNHADEREHFRCAFSSLLWLTYRRGFPQLSSSAYTTDCGWGCMLRSGQMLLAQGLRLHLLPHDWTWSAPRSLTKDDMEVVPRQDTSSCRPGDASKTRRKSLGSILDGGTETTHRQVVAWFGDQPLCPFGLHQLVEVGRSLGKKAGDWYGPSVMAHIIRKAVCASEVSSLAVYVAQDCAVYKGDVTKLCEPRPSESATGPAGWRSVIILVPVRLGGDAFNPAYTECLKGLLNLKCCIGIMGGRPKHSLFFVGFQDQLLYLDPHYSQPVVDVCRDNFPLQSFHCKSAQKMPFTRMDPSCTVGFYAQNQRDFVCLCSNVLTTSMEMYPMFTFVDGRGPGEEAVKATPDPQSHFHTKVKLNQRKKRSSMDEFVLL</sequence>
<accession>A0AAY4BSD4</accession>
<dbReference type="GO" id="GO:0000423">
    <property type="term" value="P:mitophagy"/>
    <property type="evidence" value="ECO:0007669"/>
    <property type="project" value="TreeGrafter"/>
</dbReference>
<dbReference type="GO" id="GO:0016485">
    <property type="term" value="P:protein processing"/>
    <property type="evidence" value="ECO:0007669"/>
    <property type="project" value="TreeGrafter"/>
</dbReference>
<evidence type="ECO:0000256" key="4">
    <source>
        <dbReference type="ARBA" id="ARBA00022490"/>
    </source>
</evidence>
<dbReference type="Ensembl" id="ENSDCDT00010029418.1">
    <property type="protein sequence ID" value="ENSDCDP00010023840.1"/>
    <property type="gene ID" value="ENSDCDG00010015069.1"/>
</dbReference>
<evidence type="ECO:0000256" key="12">
    <source>
        <dbReference type="RuleBase" id="RU363115"/>
    </source>
</evidence>